<accession>A0A1M6G3U1</accession>
<evidence type="ECO:0000313" key="2">
    <source>
        <dbReference type="Proteomes" id="UP000191240"/>
    </source>
</evidence>
<keyword evidence="1" id="KW-0808">Transferase</keyword>
<dbReference type="PANTHER" id="PTHR37316:SF3">
    <property type="entry name" value="TEICHOIC ACID GLYCEROL-PHOSPHATE TRANSFERASE"/>
    <property type="match status" value="1"/>
</dbReference>
<dbReference type="AlphaFoldDB" id="A0A1M6G3U1"/>
<protein>
    <submittedName>
        <fullName evidence="1">CDP-Glycerol:Poly(Glycerophosphate) glycerophosphotransferase</fullName>
    </submittedName>
</protein>
<dbReference type="Pfam" id="PF04464">
    <property type="entry name" value="Glyphos_transf"/>
    <property type="match status" value="1"/>
</dbReference>
<dbReference type="RefSeq" id="WP_080326245.1">
    <property type="nucleotide sequence ID" value="NZ_FQYW01000026.1"/>
</dbReference>
<sequence length="143" mass="16372">MALRLHPQLTARHISASLPEEVKNNVIDVSREDDMCETLGAADVLITDYSAMTFDAAYIKIPVFLYVYDLRDYINDRGELMWNLKKLPFPVAENMEALVHSIEVFDNEKYYEDVAGLFNELEVKEDGNASKRIVDVIENIITL</sequence>
<proteinExistence type="predicted"/>
<evidence type="ECO:0000313" key="1">
    <source>
        <dbReference type="EMBL" id="SHJ04639.1"/>
    </source>
</evidence>
<dbReference type="GO" id="GO:0016020">
    <property type="term" value="C:membrane"/>
    <property type="evidence" value="ECO:0007669"/>
    <property type="project" value="InterPro"/>
</dbReference>
<dbReference type="OrthoDB" id="9807097at2"/>
<gene>
    <name evidence="1" type="ORF">SAMN02745671_02509</name>
</gene>
<dbReference type="Proteomes" id="UP000191240">
    <property type="component" value="Unassembled WGS sequence"/>
</dbReference>
<reference evidence="1 2" key="1">
    <citation type="submission" date="2016-11" db="EMBL/GenBank/DDBJ databases">
        <authorList>
            <person name="Jaros S."/>
            <person name="Januszkiewicz K."/>
            <person name="Wedrychowicz H."/>
        </authorList>
    </citation>
    <scope>NUCLEOTIDE SEQUENCE [LARGE SCALE GENOMIC DNA]</scope>
    <source>
        <strain evidence="1 2">DSM 3074</strain>
    </source>
</reference>
<dbReference type="EMBL" id="FQYW01000026">
    <property type="protein sequence ID" value="SHJ04639.1"/>
    <property type="molecule type" value="Genomic_DNA"/>
</dbReference>
<organism evidence="1 2">
    <name type="scientific">Anaerovibrio lipolyticus DSM 3074</name>
    <dbReference type="NCBI Taxonomy" id="1120997"/>
    <lineage>
        <taxon>Bacteria</taxon>
        <taxon>Bacillati</taxon>
        <taxon>Bacillota</taxon>
        <taxon>Negativicutes</taxon>
        <taxon>Selenomonadales</taxon>
        <taxon>Selenomonadaceae</taxon>
        <taxon>Anaerovibrio</taxon>
    </lineage>
</organism>
<dbReference type="GO" id="GO:0047355">
    <property type="term" value="F:CDP-glycerol glycerophosphotransferase activity"/>
    <property type="evidence" value="ECO:0007669"/>
    <property type="project" value="InterPro"/>
</dbReference>
<dbReference type="InterPro" id="IPR051612">
    <property type="entry name" value="Teichoic_Acid_Biosynth"/>
</dbReference>
<name>A0A1M6G3U1_9FIRM</name>
<dbReference type="SUPFAM" id="SSF53756">
    <property type="entry name" value="UDP-Glycosyltransferase/glycogen phosphorylase"/>
    <property type="match status" value="1"/>
</dbReference>
<dbReference type="InterPro" id="IPR043148">
    <property type="entry name" value="TagF_C"/>
</dbReference>
<dbReference type="Gene3D" id="3.40.50.12580">
    <property type="match status" value="1"/>
</dbReference>
<dbReference type="InterPro" id="IPR007554">
    <property type="entry name" value="Glycerophosphate_synth"/>
</dbReference>
<dbReference type="PANTHER" id="PTHR37316">
    <property type="entry name" value="TEICHOIC ACID GLYCEROL-PHOSPHATE PRIMASE"/>
    <property type="match status" value="1"/>
</dbReference>